<comment type="function">
    <text evidence="3">Plant non-specific lipid-transfer proteins transfer phospholipids as well as galactolipids across membranes. May play a role in wax or cutin deposition in the cell walls of expanding epidermal cells and certain secretory tissues.</text>
</comment>
<feature type="signal peptide" evidence="4">
    <location>
        <begin position="1"/>
        <end position="19"/>
    </location>
</feature>
<dbReference type="EMBL" id="JAAARO010000021">
    <property type="protein sequence ID" value="KAF5728886.1"/>
    <property type="molecule type" value="Genomic_DNA"/>
</dbReference>
<dbReference type="InParanoid" id="A0A7J7C547"/>
<dbReference type="InterPro" id="IPR016140">
    <property type="entry name" value="Bifunc_inhib/LTP/seed_store"/>
</dbReference>
<evidence type="ECO:0000256" key="3">
    <source>
        <dbReference type="RuleBase" id="RU000628"/>
    </source>
</evidence>
<dbReference type="AlphaFoldDB" id="A0A7J7C547"/>
<dbReference type="GO" id="GO:0006869">
    <property type="term" value="P:lipid transport"/>
    <property type="evidence" value="ECO:0007669"/>
    <property type="project" value="InterPro"/>
</dbReference>
<keyword evidence="3" id="KW-0446">Lipid-binding</keyword>
<dbReference type="SMART" id="SM00499">
    <property type="entry name" value="AAI"/>
    <property type="match status" value="1"/>
</dbReference>
<dbReference type="InterPro" id="IPR036312">
    <property type="entry name" value="Bifun_inhib/LTP/seed_sf"/>
</dbReference>
<evidence type="ECO:0000256" key="1">
    <source>
        <dbReference type="ARBA" id="ARBA00009748"/>
    </source>
</evidence>
<gene>
    <name evidence="6" type="ORF">HS088_TW21G01040</name>
</gene>
<accession>A0A7J7C547</accession>
<dbReference type="PRINTS" id="PR00382">
    <property type="entry name" value="LIPIDTRNSFER"/>
</dbReference>
<feature type="chain" id="PRO_5029633308" description="Non-specific lipid-transfer protein" evidence="4">
    <location>
        <begin position="20"/>
        <end position="108"/>
    </location>
</feature>
<keyword evidence="4" id="KW-0732">Signal</keyword>
<evidence type="ECO:0000259" key="5">
    <source>
        <dbReference type="SMART" id="SM00499"/>
    </source>
</evidence>
<evidence type="ECO:0000256" key="4">
    <source>
        <dbReference type="SAM" id="SignalP"/>
    </source>
</evidence>
<dbReference type="Pfam" id="PF00234">
    <property type="entry name" value="Tryp_alpha_amyl"/>
    <property type="match status" value="1"/>
</dbReference>
<keyword evidence="3" id="KW-0813">Transport</keyword>
<keyword evidence="7" id="KW-1185">Reference proteome</keyword>
<organism evidence="6 7">
    <name type="scientific">Tripterygium wilfordii</name>
    <name type="common">Thunder God vine</name>
    <dbReference type="NCBI Taxonomy" id="458696"/>
    <lineage>
        <taxon>Eukaryota</taxon>
        <taxon>Viridiplantae</taxon>
        <taxon>Streptophyta</taxon>
        <taxon>Embryophyta</taxon>
        <taxon>Tracheophyta</taxon>
        <taxon>Spermatophyta</taxon>
        <taxon>Magnoliopsida</taxon>
        <taxon>eudicotyledons</taxon>
        <taxon>Gunneridae</taxon>
        <taxon>Pentapetalae</taxon>
        <taxon>rosids</taxon>
        <taxon>fabids</taxon>
        <taxon>Celastrales</taxon>
        <taxon>Celastraceae</taxon>
        <taxon>Tripterygium</taxon>
    </lineage>
</organism>
<reference evidence="6 7" key="1">
    <citation type="journal article" date="2020" name="Nat. Commun.">
        <title>Genome of Tripterygium wilfordii and identification of cytochrome P450 involved in triptolide biosynthesis.</title>
        <authorList>
            <person name="Tu L."/>
            <person name="Su P."/>
            <person name="Zhang Z."/>
            <person name="Gao L."/>
            <person name="Wang J."/>
            <person name="Hu T."/>
            <person name="Zhou J."/>
            <person name="Zhang Y."/>
            <person name="Zhao Y."/>
            <person name="Liu Y."/>
            <person name="Song Y."/>
            <person name="Tong Y."/>
            <person name="Lu Y."/>
            <person name="Yang J."/>
            <person name="Xu C."/>
            <person name="Jia M."/>
            <person name="Peters R.J."/>
            <person name="Huang L."/>
            <person name="Gao W."/>
        </authorList>
    </citation>
    <scope>NUCLEOTIDE SEQUENCE [LARGE SCALE GENOMIC DNA]</scope>
    <source>
        <strain evidence="7">cv. XIE 37</strain>
        <tissue evidence="6">Leaf</tissue>
    </source>
</reference>
<dbReference type="Proteomes" id="UP000593562">
    <property type="component" value="Unassembled WGS sequence"/>
</dbReference>
<evidence type="ECO:0000313" key="7">
    <source>
        <dbReference type="Proteomes" id="UP000593562"/>
    </source>
</evidence>
<proteinExistence type="inferred from homology"/>
<dbReference type="SUPFAM" id="SSF47699">
    <property type="entry name" value="Bifunctional inhibitor/lipid-transfer protein/seed storage 2S albumin"/>
    <property type="match status" value="1"/>
</dbReference>
<dbReference type="InterPro" id="IPR000528">
    <property type="entry name" value="Plant_nsLTP"/>
</dbReference>
<keyword evidence="2" id="KW-1015">Disulfide bond</keyword>
<evidence type="ECO:0000313" key="6">
    <source>
        <dbReference type="EMBL" id="KAF5728886.1"/>
    </source>
</evidence>
<protein>
    <recommendedName>
        <fullName evidence="3">Non-specific lipid-transfer protein</fullName>
    </recommendedName>
</protein>
<evidence type="ECO:0000256" key="2">
    <source>
        <dbReference type="ARBA" id="ARBA00023157"/>
    </source>
</evidence>
<feature type="domain" description="Bifunctional inhibitor/plant lipid transfer protein/seed storage helical" evidence="5">
    <location>
        <begin position="22"/>
        <end position="106"/>
    </location>
</feature>
<name>A0A7J7C547_TRIWF</name>
<comment type="similarity">
    <text evidence="1 3">Belongs to the plant LTP family.</text>
</comment>
<dbReference type="CDD" id="cd01960">
    <property type="entry name" value="nsLTP1"/>
    <property type="match status" value="1"/>
</dbReference>
<comment type="caution">
    <text evidence="6">The sequence shown here is derived from an EMBL/GenBank/DDBJ whole genome shotgun (WGS) entry which is preliminary data.</text>
</comment>
<dbReference type="GO" id="GO:0008289">
    <property type="term" value="F:lipid binding"/>
    <property type="evidence" value="ECO:0007669"/>
    <property type="project" value="UniProtKB-KW"/>
</dbReference>
<dbReference type="Gene3D" id="1.10.110.10">
    <property type="entry name" value="Plant lipid-transfer and hydrophobic proteins"/>
    <property type="match status" value="1"/>
</dbReference>
<sequence length="108" mass="11454">MARSILVIGLVFLVVSANALDCNQAVLSLSPCLSFVIGFAPTPAAQCCAAVANLNSQAITKELRQELCNCLKNAFKDYGSYVAKAKQIPELCHISIPVPIDPNVDCST</sequence>
<dbReference type="PANTHER" id="PTHR33076">
    <property type="entry name" value="NON-SPECIFIC LIPID-TRANSFER PROTEIN 2-RELATED"/>
    <property type="match status" value="1"/>
</dbReference>